<keyword evidence="5" id="KW-1185">Reference proteome</keyword>
<dbReference type="InterPro" id="IPR024672">
    <property type="entry name" value="Agglutinin-like_N"/>
</dbReference>
<dbReference type="InterPro" id="IPR043063">
    <property type="entry name" value="Agglutinin-like_N_N2"/>
</dbReference>
<dbReference type="Proteomes" id="UP000000709">
    <property type="component" value="Unassembled WGS sequence"/>
</dbReference>
<dbReference type="SMART" id="SM01056">
    <property type="entry name" value="Candida_ALS_N"/>
    <property type="match status" value="1"/>
</dbReference>
<dbReference type="KEGG" id="spaa:SPAPADRAFT_66147"/>
<feature type="compositionally biased region" description="Low complexity" evidence="2">
    <location>
        <begin position="1312"/>
        <end position="1339"/>
    </location>
</feature>
<feature type="compositionally biased region" description="Polar residues" evidence="2">
    <location>
        <begin position="1276"/>
        <end position="1303"/>
    </location>
</feature>
<dbReference type="HOGENOM" id="CLU_244604_0_0_1"/>
<dbReference type="GeneID" id="18875086"/>
<dbReference type="Gene3D" id="2.60.40.1280">
    <property type="match status" value="1"/>
</dbReference>
<reference evidence="4 5" key="1">
    <citation type="journal article" date="2011" name="Proc. Natl. Acad. Sci. U.S.A.">
        <title>Comparative genomics of xylose-fermenting fungi for enhanced biofuel production.</title>
        <authorList>
            <person name="Wohlbach D.J."/>
            <person name="Kuo A."/>
            <person name="Sato T.K."/>
            <person name="Potts K.M."/>
            <person name="Salamov A.A."/>
            <person name="LaButti K.M."/>
            <person name="Sun H."/>
            <person name="Clum A."/>
            <person name="Pangilinan J.L."/>
            <person name="Lindquist E.A."/>
            <person name="Lucas S."/>
            <person name="Lapidus A."/>
            <person name="Jin M."/>
            <person name="Gunawan C."/>
            <person name="Balan V."/>
            <person name="Dale B.E."/>
            <person name="Jeffries T.W."/>
            <person name="Zinkel R."/>
            <person name="Barry K.W."/>
            <person name="Grigoriev I.V."/>
            <person name="Gasch A.P."/>
        </authorList>
    </citation>
    <scope>NUCLEOTIDE SEQUENCE [LARGE SCALE GENOMIC DNA]</scope>
    <source>
        <strain evidence="5">NRRL Y-27907 / 11-Y1</strain>
    </source>
</reference>
<dbReference type="GO" id="GO:0007155">
    <property type="term" value="P:cell adhesion"/>
    <property type="evidence" value="ECO:0007669"/>
    <property type="project" value="InterPro"/>
</dbReference>
<feature type="domain" description="Agglutinin-like protein N-terminal" evidence="3">
    <location>
        <begin position="2"/>
        <end position="201"/>
    </location>
</feature>
<evidence type="ECO:0000256" key="1">
    <source>
        <dbReference type="ARBA" id="ARBA00022737"/>
    </source>
</evidence>
<evidence type="ECO:0000313" key="5">
    <source>
        <dbReference type="Proteomes" id="UP000000709"/>
    </source>
</evidence>
<evidence type="ECO:0000259" key="3">
    <source>
        <dbReference type="SMART" id="SM01056"/>
    </source>
</evidence>
<dbReference type="InParanoid" id="G3ALA6"/>
<name>G3ALA6_SPAPN</name>
<gene>
    <name evidence="4" type="ORF">SPAPADRAFT_66147</name>
</gene>
<dbReference type="InterPro" id="IPR033504">
    <property type="entry name" value="ALS"/>
</dbReference>
<accession>G3ALA6</accession>
<dbReference type="STRING" id="619300.G3ALA6"/>
<evidence type="ECO:0000256" key="2">
    <source>
        <dbReference type="SAM" id="MobiDB-lite"/>
    </source>
</evidence>
<feature type="region of interest" description="Disordered" evidence="2">
    <location>
        <begin position="443"/>
        <end position="467"/>
    </location>
</feature>
<feature type="region of interest" description="Disordered" evidence="2">
    <location>
        <begin position="1259"/>
        <end position="1427"/>
    </location>
</feature>
<dbReference type="OMA" id="TTIYSTW"/>
<protein>
    <recommendedName>
        <fullName evidence="3">Agglutinin-like protein N-terminal domain-containing protein</fullName>
    </recommendedName>
</protein>
<keyword evidence="1" id="KW-0677">Repeat</keyword>
<feature type="compositionally biased region" description="Polar residues" evidence="2">
    <location>
        <begin position="1347"/>
        <end position="1371"/>
    </location>
</feature>
<dbReference type="EMBL" id="GL996501">
    <property type="protein sequence ID" value="EGW33149.1"/>
    <property type="molecule type" value="Genomic_DNA"/>
</dbReference>
<dbReference type="eggNOG" id="ENOG502RGCG">
    <property type="taxonomic scope" value="Eukaryota"/>
</dbReference>
<dbReference type="Gene3D" id="2.60.40.2430">
    <property type="entry name" value="Agglutinin-like protein, N-terminal domain, N2 subdomain"/>
    <property type="match status" value="2"/>
</dbReference>
<dbReference type="PANTHER" id="PTHR33793:SF2">
    <property type="entry name" value="AGGLUTININ-LIKE PROTEIN 6"/>
    <property type="match status" value="1"/>
</dbReference>
<feature type="compositionally biased region" description="Low complexity" evidence="2">
    <location>
        <begin position="445"/>
        <end position="464"/>
    </location>
</feature>
<proteinExistence type="predicted"/>
<evidence type="ECO:0000313" key="4">
    <source>
        <dbReference type="EMBL" id="EGW33149.1"/>
    </source>
</evidence>
<dbReference type="PANTHER" id="PTHR33793">
    <property type="entry name" value="ALPHA-AGGLUTININ"/>
    <property type="match status" value="1"/>
</dbReference>
<dbReference type="Pfam" id="PF05792">
    <property type="entry name" value="Candida_ALS"/>
    <property type="match status" value="17"/>
</dbReference>
<organism evidence="5">
    <name type="scientific">Spathaspora passalidarum (strain NRRL Y-27907 / 11-Y1)</name>
    <dbReference type="NCBI Taxonomy" id="619300"/>
    <lineage>
        <taxon>Eukaryota</taxon>
        <taxon>Fungi</taxon>
        <taxon>Dikarya</taxon>
        <taxon>Ascomycota</taxon>
        <taxon>Saccharomycotina</taxon>
        <taxon>Pichiomycetes</taxon>
        <taxon>Debaryomycetaceae</taxon>
        <taxon>Spathaspora</taxon>
    </lineage>
</organism>
<dbReference type="InterPro" id="IPR011252">
    <property type="entry name" value="Fibrogen-bd_dom1"/>
</dbReference>
<dbReference type="RefSeq" id="XP_007374664.1">
    <property type="nucleotide sequence ID" value="XM_007374602.1"/>
</dbReference>
<dbReference type="Pfam" id="PF11766">
    <property type="entry name" value="Candida_ALS_N"/>
    <property type="match status" value="1"/>
</dbReference>
<dbReference type="InterPro" id="IPR008440">
    <property type="entry name" value="Agglutinin-like_ALS_rpt"/>
</dbReference>
<dbReference type="OrthoDB" id="3981162at2759"/>
<feature type="region of interest" description="Disordered" evidence="2">
    <location>
        <begin position="608"/>
        <end position="649"/>
    </location>
</feature>
<sequence>MCFKFTTEDEYINLVARNPTSGSTTVFATCNFSPELQCILSNQVQDSTRAHGTIKIPSTFNYGWSGLQTDLECSTLFQSGVNTISWRDGDKVISTQANFDGGYTSDDPNVRIRLGRTAPLVDKVQLYYMAGNCPNGYQSGTLGYKIDTSGVKLYCEMANAFITNSLNACNIPAGYRPFIDLFVKPPKGVTYYITYIDQYTCVGSPKLINNNYSTGRAGFANTNPYTDGREFVLTTRTYGGPVTQLTTLSYDPSRDRTMTIVVQVPIPTITITTTYSGETTSYSTKAAPPGGTATIIKYLSVDTVTETHTWTGSFTQSSTFPYVPETVETVTVRVEVPIPTITLTSAYEGITTLYSTITAEPSETATVIEFHPPQTVTETQTWTGIYTELTTMPYDPENIETVNVVELVPIPTTTVTSTYDGTIVSYTTVSAEPGETATVIKYHPGNESGEPGETGGPAETGEPGVHSLDTATATKTWTGSFTQTTTLPYDSEIDGTVSVVVEVPIPTVTSTTTYDGSTVSYTTVTAEPGETATIIEYHPSVYTGKAEILSGWESQLEAENPTSSHEFSGNKEEVTIQELQETQTEQSIISEQLLDTEGSLETEYLIETEEQSGTEEVLPTTILQNLPTEKPFETEESPESKAITSTEMLPRIQVHSESVIASEMEQPDYSEEYTKNQPPPSTDLSFDNEIPAQTHVSFVTEQAAKSGALGVDTVTETKTWTGEFTQIYTLPFDPELAETITVIVEIPIPTVTITSTYEGSTISYTTFTADPGDTATVIEFHPDEKTGEVEISPGWEQPFETESVPGSEEQFRTMEGSAYVLQETQIAQPVATEQVLEIEETLETKEVIFIEAIPEPQMLSNTEIFSETLQPYNTDEVVEPQVLTATEVPLDTEIVDQSEVLPVTETEGETGSYAVDTVTETRTWTGVFTQSYTLSFIPEVDETITVIVVVPIPTVTITSTYEGLTTSYTTIVAELGQTATIVEFVPENGSVFESSIPAETIKAETATIPEKPGVHSFDTVTETRTWTGIYTHSTTLPYNSEVDETVSVIIEVPIPTVTVTTTYDASVTSYTTVLAEPGLTATVIEFIPDGEESVGRIIDIVTVTRTWTGTFTQLTTLPFDPDIDKTISVIVQIPIPTVTVTREYTGTTVSYSTVAARPQGTSIVIVQESSGEKGVPSESASHISETGTITKTREWSSNFTKTTMSPVSFDIGKSATAIIDVPIGTVTVTSTYQGNTKSYTTVSAEVGEIATVIEFVPRGSGGAGDVSRRPVDMGSGVSTKDPTGSTETGVYNGISNSRASGNSGALPRPGVRISSSTTTASIRAGATTGAGRSTSITTRAATEADRSTGSATRAGTKTGSQPRGRSSTGTKTEAGRRSTISYGTGSGSGIQSGGKTSIPGAGSGTSSRLGGGIGERSDSVQVTNSSWGPISTTSGDIGVHVPDMLVDSGNGLLSSMSKLCLLLACVFDLMVVII</sequence>